<keyword evidence="2 5" id="KW-0812">Transmembrane</keyword>
<dbReference type="OrthoDB" id="5348404at2759"/>
<dbReference type="GO" id="GO:0016020">
    <property type="term" value="C:membrane"/>
    <property type="evidence" value="ECO:0007669"/>
    <property type="project" value="UniProtKB-SubCell"/>
</dbReference>
<feature type="transmembrane region" description="Helical" evidence="5">
    <location>
        <begin position="118"/>
        <end position="136"/>
    </location>
</feature>
<evidence type="ECO:0000256" key="3">
    <source>
        <dbReference type="ARBA" id="ARBA00022989"/>
    </source>
</evidence>
<dbReference type="Pfam" id="PF03619">
    <property type="entry name" value="Solute_trans_a"/>
    <property type="match status" value="1"/>
</dbReference>
<feature type="transmembrane region" description="Helical" evidence="5">
    <location>
        <begin position="148"/>
        <end position="166"/>
    </location>
</feature>
<dbReference type="EMBL" id="QJNU01000588">
    <property type="protein sequence ID" value="RYO93496.1"/>
    <property type="molecule type" value="Genomic_DNA"/>
</dbReference>
<feature type="transmembrane region" description="Helical" evidence="5">
    <location>
        <begin position="238"/>
        <end position="256"/>
    </location>
</feature>
<accession>A0A4Q4SYP4</accession>
<evidence type="ECO:0000256" key="5">
    <source>
        <dbReference type="SAM" id="Phobius"/>
    </source>
</evidence>
<evidence type="ECO:0000256" key="1">
    <source>
        <dbReference type="ARBA" id="ARBA00004141"/>
    </source>
</evidence>
<keyword evidence="7" id="KW-1185">Reference proteome</keyword>
<reference evidence="6 7" key="1">
    <citation type="submission" date="2018-06" db="EMBL/GenBank/DDBJ databases">
        <title>Complete Genomes of Monosporascus.</title>
        <authorList>
            <person name="Robinson A.J."/>
            <person name="Natvig D.O."/>
        </authorList>
    </citation>
    <scope>NUCLEOTIDE SEQUENCE [LARGE SCALE GENOMIC DNA]</scope>
    <source>
        <strain evidence="6 7">CBS 110550</strain>
    </source>
</reference>
<evidence type="ECO:0008006" key="8">
    <source>
        <dbReference type="Google" id="ProtNLM"/>
    </source>
</evidence>
<sequence length="427" mass="49031">MLHQLGFEKESRDCLSNATFKYIRTPTEPISGPFDFYTLNLIVSATCNGFAVLLGAGLMTAHSLHFSKPLEQLECVSNHHYLSPSFCVSSGAGREKKMGRIGSEWLTREGKINRIMRICLLLPWYAILTMGAVYEYNAYPFVKPWIEVMQGYALANLWILICRFLAPEGTTDRRDIFLAPFMALNRKRRISLRRYRRHFFYVLQGPVVTVVIAVIANIVEVNSHFCILPQRQERLIRMGLTGCTVVSMTLAMVTAIRHSATLRPELWPHRALFKMLSFKLLLGLYIILQVIYIFLDAFQILKPSNLFTAGDLEVGIPMMATSCELALFALFYQYAYWVAPYRLPPVDKMPPVEGDADHATPVTLDRSGMYQGGRFGGKAWRRMLNHREMWEACKFPFELRVGSQRDVPLVEFQRDVHRYDHRDAMPP</sequence>
<dbReference type="STRING" id="155417.A0A4Q4SYP4"/>
<dbReference type="SMART" id="SM01417">
    <property type="entry name" value="Solute_trans_a"/>
    <property type="match status" value="1"/>
</dbReference>
<keyword evidence="3 5" id="KW-1133">Transmembrane helix</keyword>
<proteinExistence type="predicted"/>
<keyword evidence="4 5" id="KW-0472">Membrane</keyword>
<evidence type="ECO:0000256" key="4">
    <source>
        <dbReference type="ARBA" id="ARBA00023136"/>
    </source>
</evidence>
<feature type="transmembrane region" description="Helical" evidence="5">
    <location>
        <begin position="276"/>
        <end position="295"/>
    </location>
</feature>
<dbReference type="Proteomes" id="UP000293360">
    <property type="component" value="Unassembled WGS sequence"/>
</dbReference>
<feature type="transmembrane region" description="Helical" evidence="5">
    <location>
        <begin position="36"/>
        <end position="58"/>
    </location>
</feature>
<dbReference type="InterPro" id="IPR005178">
    <property type="entry name" value="Ostalpha/TMEM184C"/>
</dbReference>
<evidence type="ECO:0000313" key="7">
    <source>
        <dbReference type="Proteomes" id="UP000293360"/>
    </source>
</evidence>
<gene>
    <name evidence="6" type="ORF">DL764_007989</name>
</gene>
<feature type="transmembrane region" description="Helical" evidence="5">
    <location>
        <begin position="198"/>
        <end position="218"/>
    </location>
</feature>
<protein>
    <recommendedName>
        <fullName evidence="8">DUF300 domain protein</fullName>
    </recommendedName>
</protein>
<evidence type="ECO:0000313" key="6">
    <source>
        <dbReference type="EMBL" id="RYO93496.1"/>
    </source>
</evidence>
<organism evidence="6 7">
    <name type="scientific">Monosporascus ibericus</name>
    <dbReference type="NCBI Taxonomy" id="155417"/>
    <lineage>
        <taxon>Eukaryota</taxon>
        <taxon>Fungi</taxon>
        <taxon>Dikarya</taxon>
        <taxon>Ascomycota</taxon>
        <taxon>Pezizomycotina</taxon>
        <taxon>Sordariomycetes</taxon>
        <taxon>Xylariomycetidae</taxon>
        <taxon>Xylariales</taxon>
        <taxon>Xylariales incertae sedis</taxon>
        <taxon>Monosporascus</taxon>
    </lineage>
</organism>
<comment type="caution">
    <text evidence="6">The sequence shown here is derived from an EMBL/GenBank/DDBJ whole genome shotgun (WGS) entry which is preliminary data.</text>
</comment>
<dbReference type="AlphaFoldDB" id="A0A4Q4SYP4"/>
<comment type="subcellular location">
    <subcellularLocation>
        <location evidence="1">Membrane</location>
        <topology evidence="1">Multi-pass membrane protein</topology>
    </subcellularLocation>
</comment>
<name>A0A4Q4SYP4_9PEZI</name>
<feature type="transmembrane region" description="Helical" evidence="5">
    <location>
        <begin position="315"/>
        <end position="339"/>
    </location>
</feature>
<evidence type="ECO:0000256" key="2">
    <source>
        <dbReference type="ARBA" id="ARBA00022692"/>
    </source>
</evidence>